<organism evidence="1 2">
    <name type="scientific">Leptolyngbya foveolarum</name>
    <dbReference type="NCBI Taxonomy" id="47253"/>
    <lineage>
        <taxon>Bacteria</taxon>
        <taxon>Bacillati</taxon>
        <taxon>Cyanobacteriota</taxon>
        <taxon>Cyanophyceae</taxon>
        <taxon>Leptolyngbyales</taxon>
        <taxon>Leptolyngbyaceae</taxon>
        <taxon>Leptolyngbya group</taxon>
        <taxon>Leptolyngbya</taxon>
    </lineage>
</organism>
<comment type="caution">
    <text evidence="1">The sequence shown here is derived from an EMBL/GenBank/DDBJ whole genome shotgun (WGS) entry which is preliminary data.</text>
</comment>
<evidence type="ECO:0000313" key="2">
    <source>
        <dbReference type="Proteomes" id="UP000249354"/>
    </source>
</evidence>
<name>A0A2W4VUS9_9CYAN</name>
<sequence>MLNRVAGSVHDIALVVGNNSNNVDAENFYPFNLSNPDGIAGLLEALSANISKPISDSSKEEKLDVADN</sequence>
<proteinExistence type="predicted"/>
<dbReference type="Proteomes" id="UP000249354">
    <property type="component" value="Unassembled WGS sequence"/>
</dbReference>
<reference evidence="1 2" key="2">
    <citation type="submission" date="2018-06" db="EMBL/GenBank/DDBJ databases">
        <title>Metagenomic assembly of (sub)arctic Cyanobacteria and their associated microbiome from non-axenic cultures.</title>
        <authorList>
            <person name="Baurain D."/>
        </authorList>
    </citation>
    <scope>NUCLEOTIDE SEQUENCE [LARGE SCALE GENOMIC DNA]</scope>
    <source>
        <strain evidence="1">ULC129bin1</strain>
    </source>
</reference>
<reference evidence="2" key="1">
    <citation type="submission" date="2018-04" db="EMBL/GenBank/DDBJ databases">
        <authorList>
            <person name="Cornet L."/>
        </authorList>
    </citation>
    <scope>NUCLEOTIDE SEQUENCE [LARGE SCALE GENOMIC DNA]</scope>
</reference>
<accession>A0A2W4VUS9</accession>
<gene>
    <name evidence="1" type="ORF">DCF25_15990</name>
</gene>
<dbReference type="EMBL" id="QBMC01000124">
    <property type="protein sequence ID" value="PZO13475.1"/>
    <property type="molecule type" value="Genomic_DNA"/>
</dbReference>
<evidence type="ECO:0000313" key="1">
    <source>
        <dbReference type="EMBL" id="PZO13475.1"/>
    </source>
</evidence>
<dbReference type="AlphaFoldDB" id="A0A2W4VUS9"/>
<protein>
    <submittedName>
        <fullName evidence="1">Uncharacterized protein</fullName>
    </submittedName>
</protein>